<reference evidence="3" key="1">
    <citation type="submission" date="2022-10" db="EMBL/GenBank/DDBJ databases">
        <title>Luteolibacter sp. GHJ8, whole genome shotgun sequencing project.</title>
        <authorList>
            <person name="Zhao G."/>
            <person name="Shen L."/>
        </authorList>
    </citation>
    <scope>NUCLEOTIDE SEQUENCE</scope>
    <source>
        <strain evidence="3">GHJ8</strain>
    </source>
</reference>
<keyword evidence="1" id="KW-1133">Transmembrane helix</keyword>
<dbReference type="EMBL" id="JAPDDR010000004">
    <property type="protein sequence ID" value="MCW1913612.1"/>
    <property type="molecule type" value="Genomic_DNA"/>
</dbReference>
<accession>A0ABT3G1A1</accession>
<keyword evidence="1" id="KW-0812">Transmembrane</keyword>
<dbReference type="RefSeq" id="WP_264513115.1">
    <property type="nucleotide sequence ID" value="NZ_JAPDDR010000004.1"/>
</dbReference>
<keyword evidence="4" id="KW-1185">Reference proteome</keyword>
<dbReference type="Proteomes" id="UP001165653">
    <property type="component" value="Unassembled WGS sequence"/>
</dbReference>
<evidence type="ECO:0000259" key="2">
    <source>
        <dbReference type="Pfam" id="PF19124"/>
    </source>
</evidence>
<proteinExistence type="predicted"/>
<comment type="caution">
    <text evidence="3">The sequence shown here is derived from an EMBL/GenBank/DDBJ whole genome shotgun (WGS) entry which is preliminary data.</text>
</comment>
<evidence type="ECO:0000313" key="3">
    <source>
        <dbReference type="EMBL" id="MCW1913612.1"/>
    </source>
</evidence>
<feature type="domain" description="DUF5808" evidence="2">
    <location>
        <begin position="25"/>
        <end position="50"/>
    </location>
</feature>
<sequence length="104" mass="11623">MKLSELNEIHASPASWKAGFFYYAPGDPRLVVRKRLASLGWTLNFARPMALPFLLGTVGMFLAGIYGLASADLSNEVKWVTTLGLLGSLIFIWSWMANPRRYVD</sequence>
<feature type="transmembrane region" description="Helical" evidence="1">
    <location>
        <begin position="49"/>
        <end position="69"/>
    </location>
</feature>
<keyword evidence="1" id="KW-0472">Membrane</keyword>
<name>A0ABT3G1A1_9BACT</name>
<gene>
    <name evidence="3" type="ORF">OJ996_08500</name>
</gene>
<feature type="transmembrane region" description="Helical" evidence="1">
    <location>
        <begin position="76"/>
        <end position="96"/>
    </location>
</feature>
<dbReference type="Pfam" id="PF19124">
    <property type="entry name" value="DUF5808"/>
    <property type="match status" value="1"/>
</dbReference>
<evidence type="ECO:0000256" key="1">
    <source>
        <dbReference type="SAM" id="Phobius"/>
    </source>
</evidence>
<dbReference type="InterPro" id="IPR043831">
    <property type="entry name" value="DUF5808"/>
</dbReference>
<protein>
    <submittedName>
        <fullName evidence="3">DUF5808 domain-containing protein</fullName>
    </submittedName>
</protein>
<organism evidence="3 4">
    <name type="scientific">Luteolibacter rhizosphaerae</name>
    <dbReference type="NCBI Taxonomy" id="2989719"/>
    <lineage>
        <taxon>Bacteria</taxon>
        <taxon>Pseudomonadati</taxon>
        <taxon>Verrucomicrobiota</taxon>
        <taxon>Verrucomicrobiia</taxon>
        <taxon>Verrucomicrobiales</taxon>
        <taxon>Verrucomicrobiaceae</taxon>
        <taxon>Luteolibacter</taxon>
    </lineage>
</organism>
<evidence type="ECO:0000313" key="4">
    <source>
        <dbReference type="Proteomes" id="UP001165653"/>
    </source>
</evidence>